<accession>A0AAV5JIL2</accession>
<sequence>MFCCEEEDMKERKVDDAALFDVAALFGAAALFGEGEATGYRRWWFKADVDLFCRCCCVPAAAVGWRKARKMSRERDGRGCRQWWLIVDADLLCCCYFVPAIAPFGEPVLLLFDGGS</sequence>
<evidence type="ECO:0000313" key="2">
    <source>
        <dbReference type="EMBL" id="GKV12636.1"/>
    </source>
</evidence>
<protein>
    <submittedName>
        <fullName evidence="2">Uncharacterized protein</fullName>
    </submittedName>
</protein>
<dbReference type="AlphaFoldDB" id="A0AAV5JIL2"/>
<evidence type="ECO:0000256" key="1">
    <source>
        <dbReference type="SAM" id="Phobius"/>
    </source>
</evidence>
<feature type="transmembrane region" description="Helical" evidence="1">
    <location>
        <begin position="83"/>
        <end position="102"/>
    </location>
</feature>
<evidence type="ECO:0000313" key="3">
    <source>
        <dbReference type="Proteomes" id="UP001054252"/>
    </source>
</evidence>
<dbReference type="EMBL" id="BPVZ01000037">
    <property type="protein sequence ID" value="GKV12636.1"/>
    <property type="molecule type" value="Genomic_DNA"/>
</dbReference>
<dbReference type="Proteomes" id="UP001054252">
    <property type="component" value="Unassembled WGS sequence"/>
</dbReference>
<name>A0AAV5JIL2_9ROSI</name>
<comment type="caution">
    <text evidence="2">The sequence shown here is derived from an EMBL/GenBank/DDBJ whole genome shotgun (WGS) entry which is preliminary data.</text>
</comment>
<keyword evidence="1" id="KW-0812">Transmembrane</keyword>
<reference evidence="2 3" key="1">
    <citation type="journal article" date="2021" name="Commun. Biol.">
        <title>The genome of Shorea leprosula (Dipterocarpaceae) highlights the ecological relevance of drought in aseasonal tropical rainforests.</title>
        <authorList>
            <person name="Ng K.K.S."/>
            <person name="Kobayashi M.J."/>
            <person name="Fawcett J.A."/>
            <person name="Hatakeyama M."/>
            <person name="Paape T."/>
            <person name="Ng C.H."/>
            <person name="Ang C.C."/>
            <person name="Tnah L.H."/>
            <person name="Lee C.T."/>
            <person name="Nishiyama T."/>
            <person name="Sese J."/>
            <person name="O'Brien M.J."/>
            <person name="Copetti D."/>
            <person name="Mohd Noor M.I."/>
            <person name="Ong R.C."/>
            <person name="Putra M."/>
            <person name="Sireger I.Z."/>
            <person name="Indrioko S."/>
            <person name="Kosugi Y."/>
            <person name="Izuno A."/>
            <person name="Isagi Y."/>
            <person name="Lee S.L."/>
            <person name="Shimizu K.K."/>
        </authorList>
    </citation>
    <scope>NUCLEOTIDE SEQUENCE [LARGE SCALE GENOMIC DNA]</scope>
    <source>
        <strain evidence="2">214</strain>
    </source>
</reference>
<keyword evidence="3" id="KW-1185">Reference proteome</keyword>
<keyword evidence="1" id="KW-1133">Transmembrane helix</keyword>
<proteinExistence type="predicted"/>
<keyword evidence="1" id="KW-0472">Membrane</keyword>
<organism evidence="2 3">
    <name type="scientific">Rubroshorea leprosula</name>
    <dbReference type="NCBI Taxonomy" id="152421"/>
    <lineage>
        <taxon>Eukaryota</taxon>
        <taxon>Viridiplantae</taxon>
        <taxon>Streptophyta</taxon>
        <taxon>Embryophyta</taxon>
        <taxon>Tracheophyta</taxon>
        <taxon>Spermatophyta</taxon>
        <taxon>Magnoliopsida</taxon>
        <taxon>eudicotyledons</taxon>
        <taxon>Gunneridae</taxon>
        <taxon>Pentapetalae</taxon>
        <taxon>rosids</taxon>
        <taxon>malvids</taxon>
        <taxon>Malvales</taxon>
        <taxon>Dipterocarpaceae</taxon>
        <taxon>Rubroshorea</taxon>
    </lineage>
</organism>
<gene>
    <name evidence="2" type="ORF">SLEP1_g23758</name>
</gene>